<feature type="region of interest" description="Disordered" evidence="1">
    <location>
        <begin position="1"/>
        <end position="23"/>
    </location>
</feature>
<dbReference type="AlphaFoldDB" id="A0A0D2KPH4"/>
<feature type="region of interest" description="Disordered" evidence="1">
    <location>
        <begin position="43"/>
        <end position="78"/>
    </location>
</feature>
<evidence type="ECO:0000313" key="2">
    <source>
        <dbReference type="EMBL" id="KJA16532.1"/>
    </source>
</evidence>
<accession>A0A0D2KPH4</accession>
<dbReference type="EMBL" id="KN817619">
    <property type="protein sequence ID" value="KJA16532.1"/>
    <property type="molecule type" value="Genomic_DNA"/>
</dbReference>
<feature type="compositionally biased region" description="Low complexity" evidence="1">
    <location>
        <begin position="13"/>
        <end position="23"/>
    </location>
</feature>
<sequence length="105" mass="11824">MLSSTPPRHARFSSHSSPTSFNSCPFYKHRWYRTLELCAPPARELQVPPPPPHAHRRPGRESARAHARAASSSSISLQTTCSLKQRTDRHCLDAFDTFVLTLGRT</sequence>
<proteinExistence type="predicted"/>
<name>A0A0D2KPH4_HYPSF</name>
<dbReference type="Proteomes" id="UP000054270">
    <property type="component" value="Unassembled WGS sequence"/>
</dbReference>
<evidence type="ECO:0000313" key="3">
    <source>
        <dbReference type="Proteomes" id="UP000054270"/>
    </source>
</evidence>
<organism evidence="2 3">
    <name type="scientific">Hypholoma sublateritium (strain FD-334 SS-4)</name>
    <dbReference type="NCBI Taxonomy" id="945553"/>
    <lineage>
        <taxon>Eukaryota</taxon>
        <taxon>Fungi</taxon>
        <taxon>Dikarya</taxon>
        <taxon>Basidiomycota</taxon>
        <taxon>Agaricomycotina</taxon>
        <taxon>Agaricomycetes</taxon>
        <taxon>Agaricomycetidae</taxon>
        <taxon>Agaricales</taxon>
        <taxon>Agaricineae</taxon>
        <taxon>Strophariaceae</taxon>
        <taxon>Hypholoma</taxon>
    </lineage>
</organism>
<protein>
    <submittedName>
        <fullName evidence="2">Uncharacterized protein</fullName>
    </submittedName>
</protein>
<reference evidence="3" key="1">
    <citation type="submission" date="2014-04" db="EMBL/GenBank/DDBJ databases">
        <title>Evolutionary Origins and Diversification of the Mycorrhizal Mutualists.</title>
        <authorList>
            <consortium name="DOE Joint Genome Institute"/>
            <consortium name="Mycorrhizal Genomics Consortium"/>
            <person name="Kohler A."/>
            <person name="Kuo A."/>
            <person name="Nagy L.G."/>
            <person name="Floudas D."/>
            <person name="Copeland A."/>
            <person name="Barry K.W."/>
            <person name="Cichocki N."/>
            <person name="Veneault-Fourrey C."/>
            <person name="LaButti K."/>
            <person name="Lindquist E.A."/>
            <person name="Lipzen A."/>
            <person name="Lundell T."/>
            <person name="Morin E."/>
            <person name="Murat C."/>
            <person name="Riley R."/>
            <person name="Ohm R."/>
            <person name="Sun H."/>
            <person name="Tunlid A."/>
            <person name="Henrissat B."/>
            <person name="Grigoriev I.V."/>
            <person name="Hibbett D.S."/>
            <person name="Martin F."/>
        </authorList>
    </citation>
    <scope>NUCLEOTIDE SEQUENCE [LARGE SCALE GENOMIC DNA]</scope>
    <source>
        <strain evidence="3">FD-334 SS-4</strain>
    </source>
</reference>
<evidence type="ECO:0000256" key="1">
    <source>
        <dbReference type="SAM" id="MobiDB-lite"/>
    </source>
</evidence>
<keyword evidence="3" id="KW-1185">Reference proteome</keyword>
<gene>
    <name evidence="2" type="ORF">HYPSUDRAFT_206930</name>
</gene>